<dbReference type="InterPro" id="IPR014767">
    <property type="entry name" value="DAD_dom"/>
</dbReference>
<evidence type="ECO:0000259" key="5">
    <source>
        <dbReference type="PROSITE" id="PS51232"/>
    </source>
</evidence>
<sequence>MGNTTSGKEPEGHPPPPVDLYRTVHVRGSVRAKLPVPSDQTELERRFTKVLASMDLPPDKAKLLKQYDIEKKWDLICDQERVQAKDPPGLYLKKLKTYLDPKASRSAKKRKMLGDSTSTQVLRDLEISLRTNHIEWVKEFLNDEHHGLDCLISYLGFRLMMMRAETRTINKTESDDNISVNSTGTNVISGCKLNGRVSNGFDSHDFRRRSKHAAKLKMGDTKDDIHICIMCLRAIMNNKHGFSLVIQSTDGINGIALSLTHKSPRTKALVLELLAAICLVKGGHEIILEAFDHFKEVCQERRRFETLMGYFMNYEVFHVEFMVACMQFINIIVHSVDDMNYRVHLQYEFTQLGLDTYLEKLKYTESEELQVQISAYLDNVFDVAALMEDSETKTTALEKVADLEDELGHAHGRFSQLEREAKTQIVTLERALVETRAERDKLLEGRRIAEEEAETLRRESAVFRASLAEDKNGNFPRESSSSGISSCSSSGGGSTGRGETPPPPPPPPPPLPCAPPPPPPPPSTNLSGGQSAPPPPPPPGLMTPPVGAMTIKRQIQTKNRLPTLNWAAMRPNQVRGTIFCELDDGRIFNKIDFNDFEEKFKMPGPPSKDHSMTDSSLSTMPSKRFKKSDLISLLEHNRLRNIAISKRKIGLAIEDITKAVNSLDLRLIPLETVELLMKMIPTEGEAKKYKKYLEDKKDICALTEEDRLLLELNKITNLPNKLSILHYMGNFNENISFIAPQIEMLKVASNAVRHSSKFKGVLEVVLAFGNYVNSAKRGPAYGFKLQSLDSLTDLKTADKKTSLINYIADTIRLKLPELMDFDTELTNIEKAATISLENLVSDVKELEKGMDSVRKENSGRSDGVLNDFLSSSEERLKSLQARLEEAKALFRETAEYFGECSRTTDPTTFFSFFVRFVKAFKAAEKENEEQRRLEEVAAMKAFSADTIKRKKYITDLSEQRKKVLSLDPNKVDQFFRGVQEAVINELKSRSKLVQEMKLLQQDEVYNGALEDILLGLRSEPYRRADAVRRSQRRRIDSNRLSRTLEELEL</sequence>
<evidence type="ECO:0000259" key="6">
    <source>
        <dbReference type="PROSITE" id="PS51444"/>
    </source>
</evidence>
<feature type="compositionally biased region" description="Pro residues" evidence="3">
    <location>
        <begin position="500"/>
        <end position="523"/>
    </location>
</feature>
<name>A0A8I6RWW0_CIMLE</name>
<evidence type="ECO:0000256" key="1">
    <source>
        <dbReference type="ARBA" id="ARBA00023449"/>
    </source>
</evidence>
<dbReference type="GO" id="GO:0051015">
    <property type="term" value="F:actin filament binding"/>
    <property type="evidence" value="ECO:0007669"/>
    <property type="project" value="TreeGrafter"/>
</dbReference>
<evidence type="ECO:0000256" key="2">
    <source>
        <dbReference type="SAM" id="Coils"/>
    </source>
</evidence>
<feature type="compositionally biased region" description="Pro residues" evidence="3">
    <location>
        <begin position="532"/>
        <end position="542"/>
    </location>
</feature>
<dbReference type="PANTHER" id="PTHR45857:SF4">
    <property type="entry name" value="FORMIN-LIKE PROTEIN"/>
    <property type="match status" value="1"/>
</dbReference>
<dbReference type="InterPro" id="IPR043592">
    <property type="entry name" value="FMNL_animal"/>
</dbReference>
<dbReference type="SMART" id="SM00498">
    <property type="entry name" value="FH2"/>
    <property type="match status" value="1"/>
</dbReference>
<protein>
    <recommendedName>
        <fullName evidence="9">Formin-like protein</fullName>
    </recommendedName>
</protein>
<dbReference type="GO" id="GO:0031267">
    <property type="term" value="F:small GTPase binding"/>
    <property type="evidence" value="ECO:0007669"/>
    <property type="project" value="InterPro"/>
</dbReference>
<dbReference type="SUPFAM" id="SSF48371">
    <property type="entry name" value="ARM repeat"/>
    <property type="match status" value="1"/>
</dbReference>
<dbReference type="GO" id="GO:0008360">
    <property type="term" value="P:regulation of cell shape"/>
    <property type="evidence" value="ECO:0007669"/>
    <property type="project" value="TreeGrafter"/>
</dbReference>
<dbReference type="Proteomes" id="UP000494040">
    <property type="component" value="Unassembled WGS sequence"/>
</dbReference>
<dbReference type="EnsemblMetazoa" id="XM_014396803.2">
    <property type="protein sequence ID" value="XP_014252289.1"/>
    <property type="gene ID" value="LOC106668244"/>
</dbReference>
<dbReference type="InterPro" id="IPR010473">
    <property type="entry name" value="GTPase-bd"/>
</dbReference>
<dbReference type="GO" id="GO:0005829">
    <property type="term" value="C:cytosol"/>
    <property type="evidence" value="ECO:0007669"/>
    <property type="project" value="TreeGrafter"/>
</dbReference>
<dbReference type="GO" id="GO:0008017">
    <property type="term" value="F:microtubule binding"/>
    <property type="evidence" value="ECO:0007669"/>
    <property type="project" value="InterPro"/>
</dbReference>
<dbReference type="GO" id="GO:0045010">
    <property type="term" value="P:actin nucleation"/>
    <property type="evidence" value="ECO:0007669"/>
    <property type="project" value="InterPro"/>
</dbReference>
<dbReference type="OrthoDB" id="1668162at2759"/>
<dbReference type="PANTHER" id="PTHR45857">
    <property type="entry name" value="FORMIN-LIKE PROTEIN"/>
    <property type="match status" value="1"/>
</dbReference>
<dbReference type="RefSeq" id="XP_014252289.1">
    <property type="nucleotide sequence ID" value="XM_014396803.2"/>
</dbReference>
<evidence type="ECO:0000259" key="4">
    <source>
        <dbReference type="PROSITE" id="PS51231"/>
    </source>
</evidence>
<keyword evidence="8" id="KW-1185">Reference proteome</keyword>
<evidence type="ECO:0000313" key="8">
    <source>
        <dbReference type="Proteomes" id="UP000494040"/>
    </source>
</evidence>
<dbReference type="KEGG" id="clec:106668244"/>
<feature type="coiled-coil region" evidence="2">
    <location>
        <begin position="400"/>
        <end position="459"/>
    </location>
</feature>
<reference evidence="7" key="1">
    <citation type="submission" date="2022-01" db="UniProtKB">
        <authorList>
            <consortium name="EnsemblMetazoa"/>
        </authorList>
    </citation>
    <scope>IDENTIFICATION</scope>
</reference>
<dbReference type="CTD" id="103936"/>
<dbReference type="InterPro" id="IPR010472">
    <property type="entry name" value="FH3_dom"/>
</dbReference>
<evidence type="ECO:0000256" key="3">
    <source>
        <dbReference type="SAM" id="MobiDB-lite"/>
    </source>
</evidence>
<dbReference type="SMART" id="SM01139">
    <property type="entry name" value="Drf_FH3"/>
    <property type="match status" value="1"/>
</dbReference>
<feature type="domain" description="FH2" evidence="6">
    <location>
        <begin position="551"/>
        <end position="946"/>
    </location>
</feature>
<feature type="coiled-coil region" evidence="2">
    <location>
        <begin position="836"/>
        <end position="889"/>
    </location>
</feature>
<dbReference type="Pfam" id="PF06367">
    <property type="entry name" value="Drf_FH3"/>
    <property type="match status" value="1"/>
</dbReference>
<dbReference type="InterPro" id="IPR016024">
    <property type="entry name" value="ARM-type_fold"/>
</dbReference>
<dbReference type="GeneID" id="106668244"/>
<dbReference type="InterPro" id="IPR001265">
    <property type="entry name" value="Formin_Cappuccino_subfam"/>
</dbReference>
<dbReference type="InterPro" id="IPR015425">
    <property type="entry name" value="FH2_Formin"/>
</dbReference>
<feature type="region of interest" description="Disordered" evidence="3">
    <location>
        <begin position="471"/>
        <end position="546"/>
    </location>
</feature>
<evidence type="ECO:0008006" key="9">
    <source>
        <dbReference type="Google" id="ProtNLM"/>
    </source>
</evidence>
<comment type="similarity">
    <text evidence="1">Belongs to the formin homology family.</text>
</comment>
<dbReference type="SMART" id="SM01140">
    <property type="entry name" value="Drf_GBD"/>
    <property type="match status" value="1"/>
</dbReference>
<proteinExistence type="inferred from homology"/>
<dbReference type="InterPro" id="IPR014768">
    <property type="entry name" value="GBD/FH3_dom"/>
</dbReference>
<accession>A0A8I6RWW0</accession>
<dbReference type="InterPro" id="IPR042201">
    <property type="entry name" value="FH2_Formin_sf"/>
</dbReference>
<dbReference type="PROSITE" id="PS51231">
    <property type="entry name" value="DAD"/>
    <property type="match status" value="1"/>
</dbReference>
<dbReference type="GO" id="GO:0030866">
    <property type="term" value="P:cortical actin cytoskeleton organization"/>
    <property type="evidence" value="ECO:0007669"/>
    <property type="project" value="TreeGrafter"/>
</dbReference>
<dbReference type="InterPro" id="IPR011989">
    <property type="entry name" value="ARM-like"/>
</dbReference>
<dbReference type="SUPFAM" id="SSF101447">
    <property type="entry name" value="Formin homology 2 domain (FH2 domain)"/>
    <property type="match status" value="1"/>
</dbReference>
<dbReference type="PROSITE" id="PS51444">
    <property type="entry name" value="FH2"/>
    <property type="match status" value="1"/>
</dbReference>
<dbReference type="Gene3D" id="1.25.10.10">
    <property type="entry name" value="Leucine-rich Repeat Variant"/>
    <property type="match status" value="2"/>
</dbReference>
<feature type="domain" description="DAD" evidence="4">
    <location>
        <begin position="1002"/>
        <end position="1035"/>
    </location>
</feature>
<feature type="domain" description="GBD/FH3" evidence="5">
    <location>
        <begin position="35"/>
        <end position="473"/>
    </location>
</feature>
<evidence type="ECO:0000313" key="7">
    <source>
        <dbReference type="EnsemblMetazoa" id="XP_014252289.1"/>
    </source>
</evidence>
<dbReference type="AlphaFoldDB" id="A0A8I6RWW0"/>
<organism evidence="7 8">
    <name type="scientific">Cimex lectularius</name>
    <name type="common">Bed bug</name>
    <name type="synonym">Acanthia lectularia</name>
    <dbReference type="NCBI Taxonomy" id="79782"/>
    <lineage>
        <taxon>Eukaryota</taxon>
        <taxon>Metazoa</taxon>
        <taxon>Ecdysozoa</taxon>
        <taxon>Arthropoda</taxon>
        <taxon>Hexapoda</taxon>
        <taxon>Insecta</taxon>
        <taxon>Pterygota</taxon>
        <taxon>Neoptera</taxon>
        <taxon>Paraneoptera</taxon>
        <taxon>Hemiptera</taxon>
        <taxon>Heteroptera</taxon>
        <taxon>Panheteroptera</taxon>
        <taxon>Cimicomorpha</taxon>
        <taxon>Cimicidae</taxon>
        <taxon>Cimex</taxon>
    </lineage>
</organism>
<keyword evidence="2" id="KW-0175">Coiled coil</keyword>
<dbReference type="Gene3D" id="1.20.58.2220">
    <property type="entry name" value="Formin, FH2 domain"/>
    <property type="match status" value="1"/>
</dbReference>
<dbReference type="PROSITE" id="PS51232">
    <property type="entry name" value="GBD_FH3"/>
    <property type="match status" value="1"/>
</dbReference>
<dbReference type="GO" id="GO:0005884">
    <property type="term" value="C:actin filament"/>
    <property type="evidence" value="ECO:0007669"/>
    <property type="project" value="InterPro"/>
</dbReference>
<dbReference type="OMA" id="MMPGFSP"/>
<feature type="compositionally biased region" description="Low complexity" evidence="3">
    <location>
        <begin position="476"/>
        <end position="489"/>
    </location>
</feature>
<dbReference type="Pfam" id="PF06371">
    <property type="entry name" value="Drf_GBD"/>
    <property type="match status" value="2"/>
</dbReference>
<dbReference type="Pfam" id="PF02181">
    <property type="entry name" value="FH2"/>
    <property type="match status" value="1"/>
</dbReference>
<dbReference type="PRINTS" id="PR00828">
    <property type="entry name" value="FORMIN"/>
</dbReference>
<dbReference type="GO" id="GO:0016477">
    <property type="term" value="P:cell migration"/>
    <property type="evidence" value="ECO:0007669"/>
    <property type="project" value="TreeGrafter"/>
</dbReference>